<dbReference type="AlphaFoldDB" id="A0A7C4AIH3"/>
<dbReference type="EMBL" id="DTHO01000002">
    <property type="protein sequence ID" value="HGG98877.1"/>
    <property type="molecule type" value="Genomic_DNA"/>
</dbReference>
<evidence type="ECO:0000313" key="1">
    <source>
        <dbReference type="EMBL" id="HGG98877.1"/>
    </source>
</evidence>
<dbReference type="GO" id="GO:0030288">
    <property type="term" value="C:outer membrane-bounded periplasmic space"/>
    <property type="evidence" value="ECO:0007669"/>
    <property type="project" value="InterPro"/>
</dbReference>
<dbReference type="Pfam" id="PF03783">
    <property type="entry name" value="CsgG"/>
    <property type="match status" value="1"/>
</dbReference>
<comment type="caution">
    <text evidence="1">The sequence shown here is derived from an EMBL/GenBank/DDBJ whole genome shotgun (WGS) entry which is preliminary data.</text>
</comment>
<reference evidence="1" key="1">
    <citation type="journal article" date="2020" name="mSystems">
        <title>Genome- and Community-Level Interaction Insights into Carbon Utilization and Element Cycling Functions of Hydrothermarchaeota in Hydrothermal Sediment.</title>
        <authorList>
            <person name="Zhou Z."/>
            <person name="Liu Y."/>
            <person name="Xu W."/>
            <person name="Pan J."/>
            <person name="Luo Z.H."/>
            <person name="Li M."/>
        </authorList>
    </citation>
    <scope>NUCLEOTIDE SEQUENCE [LARGE SCALE GENOMIC DNA]</scope>
    <source>
        <strain evidence="1">SpSt-788</strain>
    </source>
</reference>
<protein>
    <submittedName>
        <fullName evidence="1">Uncharacterized protein</fullName>
    </submittedName>
</protein>
<dbReference type="InterPro" id="IPR005534">
    <property type="entry name" value="Curli_assmbl/transp-comp_CsgG"/>
</dbReference>
<name>A0A7C4AIH3_9BACT</name>
<dbReference type="PROSITE" id="PS51257">
    <property type="entry name" value="PROKAR_LIPOPROTEIN"/>
    <property type="match status" value="1"/>
</dbReference>
<proteinExistence type="predicted"/>
<dbReference type="Gene3D" id="3.40.50.10610">
    <property type="entry name" value="ABC-type transport auxiliary lipoprotein component"/>
    <property type="match status" value="1"/>
</dbReference>
<sequence length="346" mass="38917">MVFIKSSVSFFSGILSILIVFFVGCSPPKVSLMDYTVSDIDNKKAMHFIPDYIVQKKKPKVAVLPPSDNTPYSRCQLYINAQEFLVQTLALAGNVELVERTHLNAIIDELKFRAGISGDIDPQRFAKIAEGVDFVFVGSISKAYTQARFTPASSWTDKKGKTHYTSASCSEEAETGLVFRLLEFPEGRIQKAFNMIGRQTNYREVSSQYDCRIQDPCGLLNKAIEKAINNSKNEIINTFPVYGYIYKTMTNRKNPQERVAFITLGTSDGIKAGSMVEIIEFIKETDPIKNTDIITSKIIGECTISETDLHNDRSICIIGEDYANKVFTGHAVKTKFQESFWQRLTK</sequence>
<gene>
    <name evidence="1" type="ORF">ENV75_00235</name>
</gene>
<organism evidence="1">
    <name type="scientific">Thermodesulfovibrio aggregans</name>
    <dbReference type="NCBI Taxonomy" id="86166"/>
    <lineage>
        <taxon>Bacteria</taxon>
        <taxon>Pseudomonadati</taxon>
        <taxon>Nitrospirota</taxon>
        <taxon>Thermodesulfovibrionia</taxon>
        <taxon>Thermodesulfovibrionales</taxon>
        <taxon>Thermodesulfovibrionaceae</taxon>
        <taxon>Thermodesulfovibrio</taxon>
    </lineage>
</organism>
<accession>A0A7C4AIH3</accession>